<reference evidence="34 35" key="2">
    <citation type="journal article" date="2018" name="Genome Biol.">
        <title>SKESA: strategic k-mer extension for scrupulous assemblies.</title>
        <authorList>
            <person name="Souvorov A."/>
            <person name="Agarwala R."/>
            <person name="Lipman D.J."/>
        </authorList>
    </citation>
    <scope>NUCLEOTIDE SEQUENCE [LARGE SCALE GENOMIC DNA]</scope>
    <source>
        <strain evidence="18">2017-325981-023-01</strain>
        <strain evidence="17 35">DMG1500109</strain>
    </source>
</reference>
<gene>
    <name evidence="20" type="primary">lip2</name>
    <name evidence="10" type="ORF">A8L61_07640</name>
    <name evidence="8" type="ORF">ART25_13125</name>
    <name evidence="5" type="ORF">ARY78_13700</name>
    <name evidence="11" type="ORF">CA369_04920</name>
    <name evidence="13" type="ORF">D4920_13585</name>
    <name evidence="12" type="ORF">D4B11_08535</name>
    <name evidence="14" type="ORF">D5N24_12945</name>
    <name evidence="6" type="ORF">DQ70_12560</name>
    <name evidence="20" type="ORF">DYZ80_00869</name>
    <name evidence="9" type="ORF">E1W56_14295</name>
    <name evidence="15" type="ORF">E5F58_14070</name>
    <name evidence="16" type="ORF">F6515_08385</name>
    <name evidence="17" type="ORF">GI949_02010</name>
    <name evidence="18" type="ORF">HQN34_001850</name>
    <name evidence="19" type="ORF">HZJ64_05025</name>
    <name evidence="7" type="ORF">QD52_06105</name>
</gene>
<dbReference type="Pfam" id="PF07859">
    <property type="entry name" value="Abhydrolase_3"/>
    <property type="match status" value="1"/>
</dbReference>
<evidence type="ECO:0000313" key="9">
    <source>
        <dbReference type="EMBL" id="EAE4943214.1"/>
    </source>
</evidence>
<evidence type="ECO:0000313" key="26">
    <source>
        <dbReference type="Proteomes" id="UP000403352"/>
    </source>
</evidence>
<evidence type="ECO:0000313" key="17">
    <source>
        <dbReference type="EMBL" id="HAC1753747.1"/>
    </source>
</evidence>
<evidence type="ECO:0000313" key="29">
    <source>
        <dbReference type="Proteomes" id="UP000528151"/>
    </source>
</evidence>
<dbReference type="PROSITE" id="PS01174">
    <property type="entry name" value="LIPASE_GDXG_SER"/>
    <property type="match status" value="1"/>
</dbReference>
<dbReference type="Proteomes" id="UP000527632">
    <property type="component" value="Unassembled WGS sequence"/>
</dbReference>
<evidence type="ECO:0000313" key="30">
    <source>
        <dbReference type="Proteomes" id="UP000530452"/>
    </source>
</evidence>
<evidence type="ECO:0000313" key="20">
    <source>
        <dbReference type="EMBL" id="RKA09227.1"/>
    </source>
</evidence>
<evidence type="ECO:0000313" key="32">
    <source>
        <dbReference type="Proteomes" id="UP000544530"/>
    </source>
</evidence>
<dbReference type="Proteomes" id="UP000393182">
    <property type="component" value="Unassembled WGS sequence"/>
</dbReference>
<name>A0A0B8QW54_LISMN</name>
<dbReference type="EMBL" id="DABJAN010000003">
    <property type="protein sequence ID" value="HAJ9593644.1"/>
    <property type="molecule type" value="Genomic_DNA"/>
</dbReference>
<evidence type="ECO:0000313" key="19">
    <source>
        <dbReference type="EMBL" id="NYA01186.1"/>
    </source>
</evidence>
<evidence type="ECO:0000313" key="5">
    <source>
        <dbReference type="EMBL" id="EAC5551485.1"/>
    </source>
</evidence>
<evidence type="ECO:0000313" key="28">
    <source>
        <dbReference type="Proteomes" id="UP000527632"/>
    </source>
</evidence>
<evidence type="ECO:0000256" key="2">
    <source>
        <dbReference type="ARBA" id="ARBA00022801"/>
    </source>
</evidence>
<dbReference type="InterPro" id="IPR033140">
    <property type="entry name" value="Lipase_GDXG_put_SER_AS"/>
</dbReference>
<evidence type="ECO:0000313" key="14">
    <source>
        <dbReference type="EMBL" id="EAH3295311.1"/>
    </source>
</evidence>
<dbReference type="KEGG" id="lmv:Y193_00630"/>
<organism evidence="7 26">
    <name type="scientific">Listeria monocytogenes</name>
    <dbReference type="NCBI Taxonomy" id="1639"/>
    <lineage>
        <taxon>Bacteria</taxon>
        <taxon>Bacillati</taxon>
        <taxon>Bacillota</taxon>
        <taxon>Bacilli</taxon>
        <taxon>Bacillales</taxon>
        <taxon>Listeriaceae</taxon>
        <taxon>Listeria</taxon>
    </lineage>
</organism>
<evidence type="ECO:0000313" key="24">
    <source>
        <dbReference type="Proteomes" id="UP000368512"/>
    </source>
</evidence>
<dbReference type="Proteomes" id="UP000379076">
    <property type="component" value="Unassembled WGS sequence"/>
</dbReference>
<reference evidence="18" key="6">
    <citation type="submission" date="2020-05" db="EMBL/GenBank/DDBJ databases">
        <authorList>
            <consortium name="NCBI Pathogen Detection Project"/>
        </authorList>
    </citation>
    <scope>NUCLEOTIDE SEQUENCE</scope>
    <source>
        <strain evidence="18">2017-325981-023-01</strain>
        <strain evidence="17">DMG1500109</strain>
    </source>
</reference>
<evidence type="ECO:0000313" key="15">
    <source>
        <dbReference type="EMBL" id="EAH4243114.1"/>
    </source>
</evidence>
<dbReference type="Proteomes" id="UP000489121">
    <property type="component" value="Unassembled WGS sequence"/>
</dbReference>
<dbReference type="KEGG" id="lmok:CQ02_00655"/>
<evidence type="ECO:0000313" key="35">
    <source>
        <dbReference type="Proteomes" id="UP000843775"/>
    </source>
</evidence>
<dbReference type="GO" id="GO:0004806">
    <property type="term" value="F:triacylglycerol lipase activity"/>
    <property type="evidence" value="ECO:0007669"/>
    <property type="project" value="UniProtKB-EC"/>
</dbReference>
<evidence type="ECO:0000256" key="1">
    <source>
        <dbReference type="ARBA" id="ARBA00010515"/>
    </source>
</evidence>
<evidence type="ECO:0000313" key="6">
    <source>
        <dbReference type="EMBL" id="EAC7481515.1"/>
    </source>
</evidence>
<dbReference type="EMBL" id="AABFVG010000011">
    <property type="protein sequence ID" value="EAH2283112.1"/>
    <property type="molecule type" value="Genomic_DNA"/>
</dbReference>
<feature type="active site" evidence="3">
    <location>
        <position position="205"/>
    </location>
</feature>
<dbReference type="Proteomes" id="UP000546397">
    <property type="component" value="Unassembled WGS sequence"/>
</dbReference>
<comment type="similarity">
    <text evidence="1">Belongs to the 'GDXG' lipolytic enzyme family.</text>
</comment>
<evidence type="ECO:0000313" key="18">
    <source>
        <dbReference type="EMBL" id="HAJ9593644.1"/>
    </source>
</evidence>
<dbReference type="EMBL" id="DAAJZA010000001">
    <property type="protein sequence ID" value="HAC1753747.1"/>
    <property type="molecule type" value="Genomic_DNA"/>
</dbReference>
<evidence type="ECO:0000313" key="33">
    <source>
        <dbReference type="Proteomes" id="UP000546397"/>
    </source>
</evidence>
<dbReference type="Proteomes" id="UP000533021">
    <property type="component" value="Unassembled WGS sequence"/>
</dbReference>
<dbReference type="InterPro" id="IPR029058">
    <property type="entry name" value="AB_hydrolase_fold"/>
</dbReference>
<evidence type="ECO:0000313" key="10">
    <source>
        <dbReference type="EMBL" id="EAG0867155.1"/>
    </source>
</evidence>
<dbReference type="EMBL" id="AABGHY010000011">
    <property type="protein sequence ID" value="EAH3295311.1"/>
    <property type="molecule type" value="Genomic_DNA"/>
</dbReference>
<dbReference type="Proteomes" id="UP000528151">
    <property type="component" value="Unassembled WGS sequence"/>
</dbReference>
<keyword evidence="2 7" id="KW-0378">Hydrolase</keyword>
<dbReference type="EMBL" id="AAASLB010000011">
    <property type="protein sequence ID" value="EAE4943214.1"/>
    <property type="molecule type" value="Genomic_DNA"/>
</dbReference>
<dbReference type="Proteomes" id="UP000368512">
    <property type="component" value="Unassembled WGS sequence"/>
</dbReference>
<dbReference type="AlphaFoldDB" id="A0A0B8QW54"/>
<dbReference type="PANTHER" id="PTHR48081">
    <property type="entry name" value="AB HYDROLASE SUPERFAMILY PROTEIN C4A8.06C"/>
    <property type="match status" value="1"/>
</dbReference>
<dbReference type="EMBL" id="JACAVN010000002">
    <property type="protein sequence ID" value="NYA01186.1"/>
    <property type="molecule type" value="Genomic_DNA"/>
</dbReference>
<evidence type="ECO:0000313" key="23">
    <source>
        <dbReference type="Proteomes" id="UP000365297"/>
    </source>
</evidence>
<comment type="caution">
    <text evidence="7">The sequence shown here is derived from an EMBL/GenBank/DDBJ whole genome shotgun (WGS) entry which is preliminary data.</text>
</comment>
<dbReference type="EMBL" id="AALGDA010000022">
    <property type="protein sequence ID" value="ECY9783011.1"/>
    <property type="molecule type" value="Genomic_DNA"/>
</dbReference>
<dbReference type="Proteomes" id="UP000544530">
    <property type="component" value="Unassembled WGS sequence"/>
</dbReference>
<dbReference type="EMBL" id="AABEMN010000011">
    <property type="protein sequence ID" value="EAG9519819.1"/>
    <property type="molecule type" value="Genomic_DNA"/>
</dbReference>
<dbReference type="Proteomes" id="UP000358545">
    <property type="component" value="Unassembled WGS sequence"/>
</dbReference>
<dbReference type="InterPro" id="IPR050300">
    <property type="entry name" value="GDXG_lipolytic_enzyme"/>
</dbReference>
<dbReference type="SUPFAM" id="SSF53474">
    <property type="entry name" value="alpha/beta-Hydrolases"/>
    <property type="match status" value="1"/>
</dbReference>
<dbReference type="Proteomes" id="UP000403352">
    <property type="component" value="Unassembled WGS sequence"/>
</dbReference>
<dbReference type="InterPro" id="IPR013094">
    <property type="entry name" value="AB_hydrolase_3"/>
</dbReference>
<evidence type="ECO:0000313" key="34">
    <source>
        <dbReference type="Proteomes" id="UP000843503"/>
    </source>
</evidence>
<evidence type="ECO:0000313" key="11">
    <source>
        <dbReference type="EMBL" id="EAG4461622.1"/>
    </source>
</evidence>
<sequence length="371" mass="40534">MEYKKALAFIKSNSILEQEEGTEVIFKQAQETVRGNLDPFLLKDLKQHLGGTNDAIKEAPQEIQMPDFSNLEIATAAALQMRATMGSPNIDLSNGVTTEYRVVEGDYGDIPVRIYRHEEATKPVPAFIFYHGGGFVGGTPAVVENFCKGIAEKLPAVVINVDYHLAPEFPAPAAPKDCYRALEWVVEQSDELGIDASKIGVSGDSAGGTLAAAVSYMDYEAETNYVGFQALLYPALTLVDEDNDKYQWDISKFGASEETLPLVAPGIIGMNSSGELLRTAYVRDENPASPIYSPLSAVDKSIYPPTLIASAEFDALRAFADIFAKELRASGVQTKVIVYQGMCHAFIDKYGIFPQAEDVADEIVQMMKEIF</sequence>
<evidence type="ECO:0000313" key="31">
    <source>
        <dbReference type="Proteomes" id="UP000533021"/>
    </source>
</evidence>
<evidence type="ECO:0000259" key="4">
    <source>
        <dbReference type="Pfam" id="PF07859"/>
    </source>
</evidence>
<dbReference type="EC" id="3.1.1.3" evidence="20"/>
<evidence type="ECO:0000313" key="13">
    <source>
        <dbReference type="EMBL" id="EAH2283112.1"/>
    </source>
</evidence>
<feature type="domain" description="Alpha/beta hydrolase fold-3" evidence="4">
    <location>
        <begin position="128"/>
        <end position="347"/>
    </location>
</feature>
<accession>A0A0B8QW54</accession>
<reference evidence="16 27" key="5">
    <citation type="submission" date="2019-09" db="EMBL/GenBank/DDBJ databases">
        <authorList>
            <consortium name="PulseNet: The National Subtyping Network for Foodborne Disease Surveillance"/>
            <person name="Tarr C.L."/>
            <person name="Trees E."/>
            <person name="Katz L.S."/>
            <person name="Carleton-Romer H.A."/>
            <person name="Stroika S."/>
            <person name="Kucerova Z."/>
            <person name="Roache K.F."/>
            <person name="Sabol A.L."/>
            <person name="Besser J."/>
            <person name="Gerner-Smidt P."/>
        </authorList>
    </citation>
    <scope>NUCLEOTIDE SEQUENCE [LARGE SCALE GENOMIC DNA]</scope>
    <source>
        <strain evidence="10 22">PNUSAL002180</strain>
        <strain evidence="16 27">PNUSAL005692</strain>
    </source>
</reference>
<dbReference type="EMBL" id="AAALRN010000002">
    <property type="protein sequence ID" value="EAD1184658.1"/>
    <property type="molecule type" value="Genomic_DNA"/>
</dbReference>
<dbReference type="EMBL" id="AAAQQZ010000007">
    <property type="protein sequence ID" value="EAE1339855.1"/>
    <property type="molecule type" value="Genomic_DNA"/>
</dbReference>
<dbReference type="Proteomes" id="UP000365297">
    <property type="component" value="Unassembled WGS sequence"/>
</dbReference>
<reference evidence="20 21" key="1">
    <citation type="journal article" date="2018" name="BMC Genomics">
        <title>Genes significantly associated with lineage II food isolates of Listeria monocytogenes.</title>
        <authorList>
            <person name="Pirone-Davies C."/>
            <person name="Chen Y."/>
            <person name="Pightling A."/>
            <person name="Ryan G."/>
            <person name="Wang Y."/>
            <person name="Yao K."/>
            <person name="Hoffmann M."/>
            <person name="Allard M.W."/>
        </authorList>
    </citation>
    <scope>NUCLEOTIDE SEQUENCE [LARGE SCALE GENOMIC DNA]</scope>
    <source>
        <strain evidence="20 21">PNUSAL000550</strain>
    </source>
</reference>
<evidence type="ECO:0000313" key="7">
    <source>
        <dbReference type="EMBL" id="EAD1184658.1"/>
    </source>
</evidence>
<reference evidence="19 32" key="7">
    <citation type="submission" date="2020-06" db="EMBL/GenBank/DDBJ databases">
        <title>Two Listeria outbreaks in Switzerland in 2018 and 2020.</title>
        <authorList>
            <person name="Stevens M.J.A."/>
            <person name="Bloemberg G."/>
            <person name="Nusch-Inderbinnen M."/>
            <person name="Stephan R."/>
        </authorList>
    </citation>
    <scope>NUCLEOTIDE SEQUENCE [LARGE SCALE GENOMIC DNA]</scope>
    <source>
        <strain evidence="19 32">N18-0707</strain>
    </source>
</reference>
<reference evidence="23 24" key="3">
    <citation type="submission" date="2018-06" db="EMBL/GenBank/DDBJ databases">
        <authorList>
            <consortium name="GenomeTrakr: Next Generation Sequencing Network for Food Pathogen Tracability"/>
        </authorList>
    </citation>
    <scope>NUCLEOTIDE SEQUENCE [LARGE SCALE GENOMIC DNA]</scope>
    <source>
        <strain evidence="6 24">CFSAN008042</strain>
        <strain evidence="11 29">CFSAN063727</strain>
        <strain evidence="8 25">FDA00006494</strain>
        <strain evidence="5 23">FDA00007096</strain>
        <strain evidence="7 26">FDA00008584</strain>
        <strain evidence="15 28">LS1344</strain>
    </source>
</reference>
<evidence type="ECO:0000313" key="12">
    <source>
        <dbReference type="EMBL" id="EAG9519819.1"/>
    </source>
</evidence>
<dbReference type="EMBL" id="QXLS01000002">
    <property type="protein sequence ID" value="RKA09227.1"/>
    <property type="molecule type" value="Genomic_DNA"/>
</dbReference>
<dbReference type="Gene3D" id="3.40.50.1820">
    <property type="entry name" value="alpha/beta hydrolase"/>
    <property type="match status" value="1"/>
</dbReference>
<dbReference type="EMBL" id="AABBZO010000004">
    <property type="protein sequence ID" value="EAG4461622.1"/>
    <property type="molecule type" value="Genomic_DNA"/>
</dbReference>
<dbReference type="PANTHER" id="PTHR48081:SF8">
    <property type="entry name" value="ALPHA_BETA HYDROLASE FOLD-3 DOMAIN-CONTAINING PROTEIN-RELATED"/>
    <property type="match status" value="1"/>
</dbReference>
<evidence type="ECO:0000313" key="22">
    <source>
        <dbReference type="Proteomes" id="UP000358545"/>
    </source>
</evidence>
<dbReference type="EMBL" id="AABAGT010000010">
    <property type="protein sequence ID" value="EAG0867155.1"/>
    <property type="molecule type" value="Genomic_DNA"/>
</dbReference>
<dbReference type="Proteomes" id="UP000272537">
    <property type="component" value="Unassembled WGS sequence"/>
</dbReference>
<evidence type="ECO:0000313" key="27">
    <source>
        <dbReference type="Proteomes" id="UP000489121"/>
    </source>
</evidence>
<dbReference type="EMBL" id="AABGUK010000006">
    <property type="protein sequence ID" value="EAH4243114.1"/>
    <property type="molecule type" value="Genomic_DNA"/>
</dbReference>
<evidence type="ECO:0000313" key="8">
    <source>
        <dbReference type="EMBL" id="EAE1339855.1"/>
    </source>
</evidence>
<dbReference type="Proteomes" id="UP000843503">
    <property type="component" value="Unassembled WGS sequence"/>
</dbReference>
<evidence type="ECO:0000313" key="21">
    <source>
        <dbReference type="Proteomes" id="UP000272537"/>
    </source>
</evidence>
<dbReference type="Proteomes" id="UP000530452">
    <property type="component" value="Unassembled WGS sequence"/>
</dbReference>
<reference evidence="30 31" key="4">
    <citation type="submission" date="2019-04" db="EMBL/GenBank/DDBJ databases">
        <authorList>
            <person name="Ashton P.M."/>
            <person name="Dallman T."/>
            <person name="Nair S."/>
            <person name="De Pinna E."/>
            <person name="Peters T."/>
            <person name="Grant K."/>
        </authorList>
    </citation>
    <scope>NUCLEOTIDE SEQUENCE [LARGE SCALE GENOMIC DNA]</scope>
    <source>
        <strain evidence="13 31">282333</strain>
        <strain evidence="14 30">282352</strain>
        <strain evidence="12 33">289003</strain>
        <strain evidence="9">RL15000286</strain>
    </source>
</reference>
<proteinExistence type="inferred from homology"/>
<evidence type="ECO:0000313" key="16">
    <source>
        <dbReference type="EMBL" id="ECY9783011.1"/>
    </source>
</evidence>
<evidence type="ECO:0000313" key="25">
    <source>
        <dbReference type="Proteomes" id="UP000379076"/>
    </source>
</evidence>
<dbReference type="Proteomes" id="UP000843775">
    <property type="component" value="Unassembled WGS sequence"/>
</dbReference>
<dbReference type="RefSeq" id="WP_003724942.1">
    <property type="nucleotide sequence ID" value="NC_021825.2"/>
</dbReference>
<protein>
    <submittedName>
        <fullName evidence="7 17">Alpha/beta hydrolase</fullName>
    </submittedName>
    <submittedName>
        <fullName evidence="20">Lipase 2</fullName>
        <ecNumber evidence="20">3.1.1.3</ecNumber>
    </submittedName>
</protein>
<evidence type="ECO:0000256" key="3">
    <source>
        <dbReference type="PROSITE-ProRule" id="PRU10038"/>
    </source>
</evidence>
<dbReference type="EMBL" id="AAAJWF010000008">
    <property type="protein sequence ID" value="EAC7481515.1"/>
    <property type="molecule type" value="Genomic_DNA"/>
</dbReference>
<dbReference type="EMBL" id="AAAIXK010000008">
    <property type="protein sequence ID" value="EAC5551485.1"/>
    <property type="molecule type" value="Genomic_DNA"/>
</dbReference>